<keyword evidence="6 7" id="KW-0804">Transcription</keyword>
<protein>
    <recommendedName>
        <fullName evidence="7">Poly(A) polymerase I</fullName>
        <shortName evidence="7">PAP I</shortName>
        <ecNumber evidence="7">2.7.7.19</ecNumber>
    </recommendedName>
</protein>
<dbReference type="InterPro" id="IPR002646">
    <property type="entry name" value="PolA_pol_head_dom"/>
</dbReference>
<dbReference type="Proteomes" id="UP000064201">
    <property type="component" value="Chromosome"/>
</dbReference>
<proteinExistence type="inferred from homology"/>
<sequence length="479" mass="53160">MTKADPATPSRPDSELPEPRVYERAEHGISRAAIDDNALKVLYRLREAGYRACLVGGGVRDLLLGREPKDFDVATDATPEQVRGLFRNCRLIGRRFRLAHVLFGREMIEVATFRAPHDDESEDEGQVALSEEGRILRDNRYGTIEQDAVRRDFTINALYYDIEDFSVLDYTGGFEDLRAGELRLIGDDVETRLREDPVRMLRAVRFAAKLGLTIAPEVEAGILDLASLMQTVAPARLFDEVIKLFHSGAAVTCLDELERLGLFEPMFPEAAACFADPDVGPERRQFLVESLLNTDKRINEGLGVNPAFLYAAILWAPVQVAAAKRIAADEQEIPAWQQAMAEVLDRQVKTVSIPKRFSLIVREIWELQARLERHRGGRALRLLTHPRFRAGYDFLCLRARAGDADPELCRWWTEIQELDEDAQKAMAGAQGKGVPKGDGKAGAKSKSRRGGRRRRRGRKGGAGASADAGANPESGGGGE</sequence>
<dbReference type="FunFam" id="3.30.460.10:FF:000035">
    <property type="entry name" value="Poly(A) polymerase I"/>
    <property type="match status" value="1"/>
</dbReference>
<organism evidence="13 14">
    <name type="scientific">Thioalkalivibrio versutus</name>
    <dbReference type="NCBI Taxonomy" id="106634"/>
    <lineage>
        <taxon>Bacteria</taxon>
        <taxon>Pseudomonadati</taxon>
        <taxon>Pseudomonadota</taxon>
        <taxon>Gammaproteobacteria</taxon>
        <taxon>Chromatiales</taxon>
        <taxon>Ectothiorhodospiraceae</taxon>
        <taxon>Thioalkalivibrio</taxon>
    </lineage>
</organism>
<feature type="domain" description="Polymerase A arginine-rich C-terminal" evidence="11">
    <location>
        <begin position="329"/>
        <end position="454"/>
    </location>
</feature>
<dbReference type="Pfam" id="PF12627">
    <property type="entry name" value="PolyA_pol_RNAbd"/>
    <property type="match status" value="1"/>
</dbReference>
<keyword evidence="4 7" id="KW-0067">ATP-binding</keyword>
<evidence type="ECO:0000259" key="11">
    <source>
        <dbReference type="Pfam" id="PF12626"/>
    </source>
</evidence>
<dbReference type="GO" id="GO:1990817">
    <property type="term" value="F:poly(A) RNA polymerase activity"/>
    <property type="evidence" value="ECO:0007669"/>
    <property type="project" value="UniProtKB-UniRule"/>
</dbReference>
<comment type="catalytic activity">
    <reaction evidence="7">
        <text>RNA(n) + ATP = RNA(n)-3'-adenine ribonucleotide + diphosphate</text>
        <dbReference type="Rhea" id="RHEA:11332"/>
        <dbReference type="Rhea" id="RHEA-COMP:14527"/>
        <dbReference type="Rhea" id="RHEA-COMP:17347"/>
        <dbReference type="ChEBI" id="CHEBI:30616"/>
        <dbReference type="ChEBI" id="CHEBI:33019"/>
        <dbReference type="ChEBI" id="CHEBI:140395"/>
        <dbReference type="ChEBI" id="CHEBI:173115"/>
        <dbReference type="EC" id="2.7.7.19"/>
    </reaction>
</comment>
<dbReference type="InterPro" id="IPR052191">
    <property type="entry name" value="tRNA_ntf/polyA_polymerase_I"/>
</dbReference>
<comment type="function">
    <text evidence="7">Adds poly(A) tail to the 3' end of many RNAs, which usually targets these RNAs for decay. Plays a significant role in the global control of gene expression, through influencing the rate of transcript degradation, and in the general RNA quality control.</text>
</comment>
<dbReference type="InterPro" id="IPR025866">
    <property type="entry name" value="PolyA_pol_arg_C_dom"/>
</dbReference>
<comment type="similarity">
    <text evidence="7 8">Belongs to the tRNA nucleotidyltransferase/poly(A) polymerase family.</text>
</comment>
<feature type="active site" evidence="7">
    <location>
        <position position="70"/>
    </location>
</feature>
<dbReference type="Pfam" id="PF12626">
    <property type="entry name" value="PolyA_pol_arg_C"/>
    <property type="match status" value="1"/>
</dbReference>
<evidence type="ECO:0000256" key="1">
    <source>
        <dbReference type="ARBA" id="ARBA00022664"/>
    </source>
</evidence>
<dbReference type="OrthoDB" id="9805698at2"/>
<dbReference type="InterPro" id="IPR043519">
    <property type="entry name" value="NT_sf"/>
</dbReference>
<dbReference type="NCBIfam" id="TIGR01942">
    <property type="entry name" value="pcnB"/>
    <property type="match status" value="1"/>
</dbReference>
<keyword evidence="1 7" id="KW-0507">mRNA processing</keyword>
<evidence type="ECO:0000256" key="8">
    <source>
        <dbReference type="RuleBase" id="RU003953"/>
    </source>
</evidence>
<evidence type="ECO:0000313" key="14">
    <source>
        <dbReference type="Proteomes" id="UP000064201"/>
    </source>
</evidence>
<evidence type="ECO:0000313" key="13">
    <source>
        <dbReference type="EMBL" id="AKJ95916.1"/>
    </source>
</evidence>
<dbReference type="InterPro" id="IPR010206">
    <property type="entry name" value="PolA_pol_I"/>
</dbReference>
<dbReference type="GO" id="GO:0003723">
    <property type="term" value="F:RNA binding"/>
    <property type="evidence" value="ECO:0007669"/>
    <property type="project" value="UniProtKB-UniRule"/>
</dbReference>
<dbReference type="AlphaFoldDB" id="A0A0G3GAR8"/>
<dbReference type="RefSeq" id="WP_018168075.1">
    <property type="nucleotide sequence ID" value="NZ_CP011367.1"/>
</dbReference>
<keyword evidence="14" id="KW-1185">Reference proteome</keyword>
<evidence type="ECO:0000259" key="10">
    <source>
        <dbReference type="Pfam" id="PF01743"/>
    </source>
</evidence>
<feature type="region of interest" description="Disordered" evidence="9">
    <location>
        <begin position="424"/>
        <end position="479"/>
    </location>
</feature>
<gene>
    <name evidence="7" type="primary">pcnB</name>
    <name evidence="13" type="ORF">TVD_11365</name>
</gene>
<dbReference type="CDD" id="cd05398">
    <property type="entry name" value="NT_ClassII-CCAase"/>
    <property type="match status" value="1"/>
</dbReference>
<feature type="active site" evidence="7">
    <location>
        <position position="72"/>
    </location>
</feature>
<name>A0A0G3GAR8_9GAMM</name>
<reference evidence="13 14" key="1">
    <citation type="submission" date="2015-04" db="EMBL/GenBank/DDBJ databases">
        <title>Complete Sequence for the Genome of the Thioalkalivibrio versutus D301.</title>
        <authorList>
            <person name="Mu T."/>
            <person name="Zhou J."/>
            <person name="Xu X."/>
        </authorList>
    </citation>
    <scope>NUCLEOTIDE SEQUENCE [LARGE SCALE GENOMIC DNA]</scope>
    <source>
        <strain evidence="13 14">D301</strain>
    </source>
</reference>
<accession>A0A0G3GAR8</accession>
<dbReference type="PANTHER" id="PTHR43051">
    <property type="entry name" value="POLYNUCLEOTIDE ADENYLYLTRANSFERASE FAMILY PROTEIN"/>
    <property type="match status" value="1"/>
</dbReference>
<keyword evidence="5 7" id="KW-0694">RNA-binding</keyword>
<dbReference type="SUPFAM" id="SSF81301">
    <property type="entry name" value="Nucleotidyltransferase"/>
    <property type="match status" value="1"/>
</dbReference>
<evidence type="ECO:0000256" key="3">
    <source>
        <dbReference type="ARBA" id="ARBA00022741"/>
    </source>
</evidence>
<feature type="compositionally biased region" description="Basic residues" evidence="9">
    <location>
        <begin position="443"/>
        <end position="459"/>
    </location>
</feature>
<dbReference type="EC" id="2.7.7.19" evidence="7"/>
<dbReference type="Pfam" id="PF01743">
    <property type="entry name" value="PolyA_pol"/>
    <property type="match status" value="1"/>
</dbReference>
<dbReference type="SUPFAM" id="SSF81891">
    <property type="entry name" value="Poly A polymerase C-terminal region-like"/>
    <property type="match status" value="1"/>
</dbReference>
<evidence type="ECO:0000256" key="2">
    <source>
        <dbReference type="ARBA" id="ARBA00022679"/>
    </source>
</evidence>
<dbReference type="PANTHER" id="PTHR43051:SF1">
    <property type="entry name" value="POLYNUCLEOTIDE ADENYLYLTRANSFERASE FAMILY PROTEIN"/>
    <property type="match status" value="1"/>
</dbReference>
<dbReference type="Gene3D" id="1.10.3090.10">
    <property type="entry name" value="cca-adding enzyme, domain 2"/>
    <property type="match status" value="1"/>
</dbReference>
<evidence type="ECO:0000256" key="5">
    <source>
        <dbReference type="ARBA" id="ARBA00022884"/>
    </source>
</evidence>
<feature type="domain" description="Poly A polymerase head" evidence="10">
    <location>
        <begin position="54"/>
        <end position="183"/>
    </location>
</feature>
<dbReference type="PATRIC" id="fig|106634.4.peg.2319"/>
<evidence type="ECO:0000256" key="6">
    <source>
        <dbReference type="ARBA" id="ARBA00023163"/>
    </source>
</evidence>
<keyword evidence="3 7" id="KW-0547">Nucleotide-binding</keyword>
<dbReference type="KEGG" id="tvr:TVD_11365"/>
<dbReference type="GO" id="GO:0005524">
    <property type="term" value="F:ATP binding"/>
    <property type="evidence" value="ECO:0007669"/>
    <property type="project" value="UniProtKB-UniRule"/>
</dbReference>
<dbReference type="Gene3D" id="3.30.460.10">
    <property type="entry name" value="Beta Polymerase, domain 2"/>
    <property type="match status" value="1"/>
</dbReference>
<keyword evidence="2 7" id="KW-0808">Transferase</keyword>
<dbReference type="GO" id="GO:0006397">
    <property type="term" value="P:mRNA processing"/>
    <property type="evidence" value="ECO:0007669"/>
    <property type="project" value="UniProtKB-KW"/>
</dbReference>
<feature type="domain" description="tRNA nucleotidyltransferase/poly(A) polymerase RNA and SrmB- binding" evidence="12">
    <location>
        <begin position="211"/>
        <end position="272"/>
    </location>
</feature>
<evidence type="ECO:0000256" key="4">
    <source>
        <dbReference type="ARBA" id="ARBA00022840"/>
    </source>
</evidence>
<dbReference type="STRING" id="106634.TVD_11365"/>
<feature type="active site" evidence="7">
    <location>
        <position position="152"/>
    </location>
</feature>
<evidence type="ECO:0000256" key="7">
    <source>
        <dbReference type="HAMAP-Rule" id="MF_00957"/>
    </source>
</evidence>
<evidence type="ECO:0000256" key="9">
    <source>
        <dbReference type="SAM" id="MobiDB-lite"/>
    </source>
</evidence>
<dbReference type="HAMAP" id="MF_00957">
    <property type="entry name" value="PolyA_pol"/>
    <property type="match status" value="1"/>
</dbReference>
<dbReference type="InterPro" id="IPR032828">
    <property type="entry name" value="PolyA_RNA-bd"/>
</dbReference>
<dbReference type="EMBL" id="CP011367">
    <property type="protein sequence ID" value="AKJ95916.1"/>
    <property type="molecule type" value="Genomic_DNA"/>
</dbReference>
<dbReference type="GO" id="GO:0043633">
    <property type="term" value="P:polyadenylation-dependent RNA catabolic process"/>
    <property type="evidence" value="ECO:0007669"/>
    <property type="project" value="InterPro"/>
</dbReference>
<evidence type="ECO:0000259" key="12">
    <source>
        <dbReference type="Pfam" id="PF12627"/>
    </source>
</evidence>